<keyword evidence="1" id="KW-1133">Transmembrane helix</keyword>
<evidence type="ECO:0000256" key="1">
    <source>
        <dbReference type="SAM" id="Phobius"/>
    </source>
</evidence>
<keyword evidence="3" id="KW-1185">Reference proteome</keyword>
<organism evidence="2 3">
    <name type="scientific">Ktedonospora formicarum</name>
    <dbReference type="NCBI Taxonomy" id="2778364"/>
    <lineage>
        <taxon>Bacteria</taxon>
        <taxon>Bacillati</taxon>
        <taxon>Chloroflexota</taxon>
        <taxon>Ktedonobacteria</taxon>
        <taxon>Ktedonobacterales</taxon>
        <taxon>Ktedonobacteraceae</taxon>
        <taxon>Ktedonospora</taxon>
    </lineage>
</organism>
<gene>
    <name evidence="2" type="ORF">KSX_19430</name>
</gene>
<feature type="transmembrane region" description="Helical" evidence="1">
    <location>
        <begin position="103"/>
        <end position="120"/>
    </location>
</feature>
<comment type="caution">
    <text evidence="2">The sequence shown here is derived from an EMBL/GenBank/DDBJ whole genome shotgun (WGS) entry which is preliminary data.</text>
</comment>
<dbReference type="RefSeq" id="WP_220193238.1">
    <property type="nucleotide sequence ID" value="NZ_BNJF01000001.1"/>
</dbReference>
<feature type="transmembrane region" description="Helical" evidence="1">
    <location>
        <begin position="140"/>
        <end position="161"/>
    </location>
</feature>
<sequence length="180" mass="19000">MPNKASYDDGGDDLIADDYAPPANATSQALKIGLIFGIIAVIVNIALAFLSVPATTGQAREATAGPLTYLALGLACLTFLINCALCFVGGFMAGKRIILRRPAFWTGVIISAITYIAGFVERYIPNYPGNLNQQSGNQAIGGIAISLLFLVIACLIGGILSQWGATRATLRHPYYGSEED</sequence>
<evidence type="ECO:0000313" key="3">
    <source>
        <dbReference type="Proteomes" id="UP000612362"/>
    </source>
</evidence>
<feature type="transmembrane region" description="Helical" evidence="1">
    <location>
        <begin position="67"/>
        <end position="91"/>
    </location>
</feature>
<evidence type="ECO:0000313" key="2">
    <source>
        <dbReference type="EMBL" id="GHO43780.1"/>
    </source>
</evidence>
<keyword evidence="1" id="KW-0472">Membrane</keyword>
<dbReference type="Proteomes" id="UP000612362">
    <property type="component" value="Unassembled WGS sequence"/>
</dbReference>
<dbReference type="EMBL" id="BNJF01000001">
    <property type="protein sequence ID" value="GHO43780.1"/>
    <property type="molecule type" value="Genomic_DNA"/>
</dbReference>
<keyword evidence="1" id="KW-0812">Transmembrane</keyword>
<proteinExistence type="predicted"/>
<name>A0A8J3MQA3_9CHLR</name>
<reference evidence="2" key="1">
    <citation type="submission" date="2020-10" db="EMBL/GenBank/DDBJ databases">
        <title>Taxonomic study of unclassified bacteria belonging to the class Ktedonobacteria.</title>
        <authorList>
            <person name="Yabe S."/>
            <person name="Wang C.M."/>
            <person name="Zheng Y."/>
            <person name="Sakai Y."/>
            <person name="Cavaletti L."/>
            <person name="Monciardini P."/>
            <person name="Donadio S."/>
        </authorList>
    </citation>
    <scope>NUCLEOTIDE SEQUENCE</scope>
    <source>
        <strain evidence="2">SOSP1-1</strain>
    </source>
</reference>
<dbReference type="AlphaFoldDB" id="A0A8J3MQA3"/>
<accession>A0A8J3MQA3</accession>
<feature type="transmembrane region" description="Helical" evidence="1">
    <location>
        <begin position="32"/>
        <end position="55"/>
    </location>
</feature>
<protein>
    <submittedName>
        <fullName evidence="2">Uncharacterized protein</fullName>
    </submittedName>
</protein>